<protein>
    <submittedName>
        <fullName evidence="2">Uncharacterized protein</fullName>
    </submittedName>
</protein>
<proteinExistence type="predicted"/>
<reference evidence="2 3" key="1">
    <citation type="submission" date="2016-07" db="EMBL/GenBank/DDBJ databases">
        <title>Pervasive Adenine N6-methylation of Active Genes in Fungi.</title>
        <authorList>
            <consortium name="DOE Joint Genome Institute"/>
            <person name="Mondo S.J."/>
            <person name="Dannebaum R.O."/>
            <person name="Kuo R.C."/>
            <person name="Labutti K."/>
            <person name="Haridas S."/>
            <person name="Kuo A."/>
            <person name="Salamov A."/>
            <person name="Ahrendt S.R."/>
            <person name="Lipzen A."/>
            <person name="Sullivan W."/>
            <person name="Andreopoulos W.B."/>
            <person name="Clum A."/>
            <person name="Lindquist E."/>
            <person name="Daum C."/>
            <person name="Ramamoorthy G.K."/>
            <person name="Gryganskyi A."/>
            <person name="Culley D."/>
            <person name="Magnuson J.K."/>
            <person name="James T.Y."/>
            <person name="O'Malley M.A."/>
            <person name="Stajich J.E."/>
            <person name="Spatafora J.W."/>
            <person name="Visel A."/>
            <person name="Grigoriev I.V."/>
        </authorList>
    </citation>
    <scope>NUCLEOTIDE SEQUENCE [LARGE SCALE GENOMIC DNA]</scope>
    <source>
        <strain evidence="2 3">CBS 115471</strain>
    </source>
</reference>
<dbReference type="OrthoDB" id="3800453at2759"/>
<comment type="caution">
    <text evidence="2">The sequence shown here is derived from an EMBL/GenBank/DDBJ whole genome shotgun (WGS) entry which is preliminary data.</text>
</comment>
<feature type="region of interest" description="Disordered" evidence="1">
    <location>
        <begin position="232"/>
        <end position="279"/>
    </location>
</feature>
<evidence type="ECO:0000313" key="2">
    <source>
        <dbReference type="EMBL" id="ORY14265.1"/>
    </source>
</evidence>
<accession>A0A1Y1ZWW5</accession>
<sequence>MPHATLPASLIFSPKGLKHFRRWQIQCSTRKPSDSIPSALEYAAFVQWRKQRREYGFSALGWSDERRDDDAISPSCGSGHRSSRVRPAKCPLCVIRAHLQFQTVLADAWANLGGPFAYTLEESPEREAAQEAWYWAKLELVKTIYEYELENMSESAVIGDALDLYWSSLLDPFEKQVEVKVGLERTDSGLGMSGKRVRFKENTVFKVGRQQRYFGRKSVVYEPGKYACGGFKEGDSGFEKDEEVVGTDSEYASDSEDEDEDESDQDDDDCPEGDFIVFG</sequence>
<gene>
    <name evidence="2" type="ORF">BCR34DRAFT_599257</name>
</gene>
<keyword evidence="3" id="KW-1185">Reference proteome</keyword>
<organism evidence="2 3">
    <name type="scientific">Clohesyomyces aquaticus</name>
    <dbReference type="NCBI Taxonomy" id="1231657"/>
    <lineage>
        <taxon>Eukaryota</taxon>
        <taxon>Fungi</taxon>
        <taxon>Dikarya</taxon>
        <taxon>Ascomycota</taxon>
        <taxon>Pezizomycotina</taxon>
        <taxon>Dothideomycetes</taxon>
        <taxon>Pleosporomycetidae</taxon>
        <taxon>Pleosporales</taxon>
        <taxon>Lindgomycetaceae</taxon>
        <taxon>Clohesyomyces</taxon>
    </lineage>
</organism>
<feature type="compositionally biased region" description="Acidic residues" evidence="1">
    <location>
        <begin position="240"/>
        <end position="272"/>
    </location>
</feature>
<evidence type="ECO:0000313" key="3">
    <source>
        <dbReference type="Proteomes" id="UP000193144"/>
    </source>
</evidence>
<dbReference type="Proteomes" id="UP000193144">
    <property type="component" value="Unassembled WGS sequence"/>
</dbReference>
<evidence type="ECO:0000256" key="1">
    <source>
        <dbReference type="SAM" id="MobiDB-lite"/>
    </source>
</evidence>
<dbReference type="AlphaFoldDB" id="A0A1Y1ZWW5"/>
<name>A0A1Y1ZWW5_9PLEO</name>
<dbReference type="EMBL" id="MCFA01000034">
    <property type="protein sequence ID" value="ORY14265.1"/>
    <property type="molecule type" value="Genomic_DNA"/>
</dbReference>